<feature type="domain" description="AB hydrolase-1" evidence="4">
    <location>
        <begin position="119"/>
        <end position="294"/>
    </location>
</feature>
<proteinExistence type="inferred from homology"/>
<evidence type="ECO:0000256" key="1">
    <source>
        <dbReference type="ARBA" id="ARBA00010088"/>
    </source>
</evidence>
<keyword evidence="7" id="KW-1185">Reference proteome</keyword>
<evidence type="ECO:0000313" key="6">
    <source>
        <dbReference type="EMBL" id="CAG7613431.1"/>
    </source>
</evidence>
<protein>
    <submittedName>
        <fullName evidence="6">Carboxylesterase A</fullName>
        <ecNumber evidence="6">3.1.1.-</ecNumber>
    </submittedName>
</protein>
<evidence type="ECO:0000259" key="4">
    <source>
        <dbReference type="Pfam" id="PF00561"/>
    </source>
</evidence>
<comment type="similarity">
    <text evidence="1">Belongs to the peptidase S33 family.</text>
</comment>
<sequence length="519" mass="54367">MTRRVLVVFVAVLTAAALVITACAPVIGSLFRSPAGVPEPDADFASFAEQEPRWGDCGGSSVCADVYAPLDWTDPEGERITLRLVKHPATGGDPIGTLFVNIGGPGASTADAVLGNVDGLVNAQVRERYDVVGWDPRGVGSSSAVRCFDDAGLDEFLYGTGDPEADGANLEFGSDAWIETVLESNAEFGAACADGTGALLGHVDTGSTVEDLEMLRAIVGDERLAYLGYSYGTRIGALYADAHPERVGRLVLDGAMDPAADITEIARRQVIGIEAALRAYVADCLGRAGCPLTDDADAGMARIAELLADVEADPIRADDGRMLYGSTLFTALVAPLYASQRWPELDVLLEEVADGRAEQAFRLADRYNGRVDGVYRSNLIEAFTAINCLDYPRQPAQDFDALRAEAEATMSLAPVTGRYQSFSGLGCAEWPAPAVDVTGPVTAPGADPILVVGTTGDPATPYAWAESLAEQLESGVLLTYVGEGHTAYGESACIDAIVDDYLLSGAVPEPAAARCEAGG</sequence>
<dbReference type="AlphaFoldDB" id="A0A916JZQ0"/>
<dbReference type="PANTHER" id="PTHR43248:SF29">
    <property type="entry name" value="TRIPEPTIDYL AMINOPEPTIDASE"/>
    <property type="match status" value="1"/>
</dbReference>
<evidence type="ECO:0000313" key="7">
    <source>
        <dbReference type="Proteomes" id="UP000693892"/>
    </source>
</evidence>
<feature type="domain" description="Peptidase S33 tripeptidyl aminopeptidase-like C-terminal" evidence="5">
    <location>
        <begin position="414"/>
        <end position="510"/>
    </location>
</feature>
<dbReference type="EC" id="3.1.1.-" evidence="6"/>
<dbReference type="EMBL" id="CAJVAP010000018">
    <property type="protein sequence ID" value="CAG7613431.1"/>
    <property type="molecule type" value="Genomic_DNA"/>
</dbReference>
<dbReference type="RefSeq" id="WP_218115423.1">
    <property type="nucleotide sequence ID" value="NZ_CAJVAP010000018.1"/>
</dbReference>
<comment type="caution">
    <text evidence="6">The sequence shown here is derived from an EMBL/GenBank/DDBJ whole genome shotgun (WGS) entry which is preliminary data.</text>
</comment>
<dbReference type="PANTHER" id="PTHR43248">
    <property type="entry name" value="2-SUCCINYL-6-HYDROXY-2,4-CYCLOHEXADIENE-1-CARBOXYLATE SYNTHASE"/>
    <property type="match status" value="1"/>
</dbReference>
<dbReference type="GO" id="GO:0016787">
    <property type="term" value="F:hydrolase activity"/>
    <property type="evidence" value="ECO:0007669"/>
    <property type="project" value="UniProtKB-KW"/>
</dbReference>
<keyword evidence="2" id="KW-0732">Signal</keyword>
<evidence type="ECO:0000259" key="5">
    <source>
        <dbReference type="Pfam" id="PF08386"/>
    </source>
</evidence>
<reference evidence="6" key="1">
    <citation type="submission" date="2021-06" db="EMBL/GenBank/DDBJ databases">
        <authorList>
            <person name="Criscuolo A."/>
        </authorList>
    </citation>
    <scope>NUCLEOTIDE SEQUENCE</scope>
    <source>
        <strain evidence="6">CIP111803</strain>
    </source>
</reference>
<organism evidence="6 7">
    <name type="scientific">Leucobacter soli</name>
    <dbReference type="NCBI Taxonomy" id="2812850"/>
    <lineage>
        <taxon>Bacteria</taxon>
        <taxon>Bacillati</taxon>
        <taxon>Actinomycetota</taxon>
        <taxon>Actinomycetes</taxon>
        <taxon>Micrococcales</taxon>
        <taxon>Microbacteriaceae</taxon>
        <taxon>Leucobacter</taxon>
    </lineage>
</organism>
<evidence type="ECO:0000256" key="2">
    <source>
        <dbReference type="ARBA" id="ARBA00022729"/>
    </source>
</evidence>
<dbReference type="InterPro" id="IPR000073">
    <property type="entry name" value="AB_hydrolase_1"/>
</dbReference>
<name>A0A916JZQ0_9MICO</name>
<dbReference type="PROSITE" id="PS51257">
    <property type="entry name" value="PROKAR_LIPOPROTEIN"/>
    <property type="match status" value="1"/>
</dbReference>
<dbReference type="InterPro" id="IPR051601">
    <property type="entry name" value="Serine_prot/Carboxylest_S33"/>
</dbReference>
<evidence type="ECO:0000256" key="3">
    <source>
        <dbReference type="ARBA" id="ARBA00022801"/>
    </source>
</evidence>
<dbReference type="Pfam" id="PF00561">
    <property type="entry name" value="Abhydrolase_1"/>
    <property type="match status" value="1"/>
</dbReference>
<dbReference type="InterPro" id="IPR013595">
    <property type="entry name" value="Pept_S33_TAP-like_C"/>
</dbReference>
<keyword evidence="3 6" id="KW-0378">Hydrolase</keyword>
<accession>A0A916JZQ0</accession>
<gene>
    <name evidence="6" type="primary">caeA</name>
    <name evidence="6" type="ORF">LEUCIP111803_01691</name>
</gene>
<dbReference type="Pfam" id="PF08386">
    <property type="entry name" value="Abhydrolase_4"/>
    <property type="match status" value="1"/>
</dbReference>
<dbReference type="Proteomes" id="UP000693892">
    <property type="component" value="Unassembled WGS sequence"/>
</dbReference>